<keyword evidence="5" id="KW-0804">Transcription</keyword>
<dbReference type="Pfam" id="PF07777">
    <property type="entry name" value="MFMR"/>
    <property type="match status" value="1"/>
</dbReference>
<evidence type="ECO:0000256" key="2">
    <source>
        <dbReference type="ARBA" id="ARBA00007163"/>
    </source>
</evidence>
<dbReference type="PROSITE" id="PS00036">
    <property type="entry name" value="BZIP_BASIC"/>
    <property type="match status" value="1"/>
</dbReference>
<evidence type="ECO:0000256" key="7">
    <source>
        <dbReference type="SAM" id="MobiDB-lite"/>
    </source>
</evidence>
<feature type="domain" description="BZIP" evidence="8">
    <location>
        <begin position="243"/>
        <end position="306"/>
    </location>
</feature>
<name>A0A5C1YT81_CYMEN</name>
<dbReference type="GO" id="GO:0003700">
    <property type="term" value="F:DNA-binding transcription factor activity"/>
    <property type="evidence" value="ECO:0007669"/>
    <property type="project" value="InterPro"/>
</dbReference>
<dbReference type="SUPFAM" id="SSF57959">
    <property type="entry name" value="Leucine zipper domain"/>
    <property type="match status" value="1"/>
</dbReference>
<feature type="compositionally biased region" description="Polar residues" evidence="7">
    <location>
        <begin position="334"/>
        <end position="343"/>
    </location>
</feature>
<feature type="region of interest" description="Disordered" evidence="7">
    <location>
        <begin position="101"/>
        <end position="193"/>
    </location>
</feature>
<keyword evidence="4" id="KW-0238">DNA-binding</keyword>
<dbReference type="SMART" id="SM00338">
    <property type="entry name" value="BRLZ"/>
    <property type="match status" value="1"/>
</dbReference>
<evidence type="ECO:0000259" key="8">
    <source>
        <dbReference type="PROSITE" id="PS50217"/>
    </source>
</evidence>
<feature type="region of interest" description="Disordered" evidence="7">
    <location>
        <begin position="1"/>
        <end position="29"/>
    </location>
</feature>
<comment type="subcellular location">
    <subcellularLocation>
        <location evidence="1">Nucleus</location>
    </subcellularLocation>
</comment>
<dbReference type="InterPro" id="IPR012900">
    <property type="entry name" value="MFMR"/>
</dbReference>
<dbReference type="PROSITE" id="PS50217">
    <property type="entry name" value="BZIP"/>
    <property type="match status" value="1"/>
</dbReference>
<dbReference type="GO" id="GO:0000976">
    <property type="term" value="F:transcription cis-regulatory region binding"/>
    <property type="evidence" value="ECO:0007669"/>
    <property type="project" value="UniProtKB-ARBA"/>
</dbReference>
<dbReference type="CDD" id="cd14702">
    <property type="entry name" value="bZIP_plant_GBF1"/>
    <property type="match status" value="1"/>
</dbReference>
<dbReference type="GO" id="GO:0005634">
    <property type="term" value="C:nucleus"/>
    <property type="evidence" value="ECO:0007669"/>
    <property type="project" value="UniProtKB-SubCell"/>
</dbReference>
<organism evidence="9">
    <name type="scientific">Cymbidium ensifolium</name>
    <name type="common">Orchid</name>
    <name type="synonym">Epidendrum ensifolium</name>
    <dbReference type="NCBI Taxonomy" id="78740"/>
    <lineage>
        <taxon>Eukaryota</taxon>
        <taxon>Viridiplantae</taxon>
        <taxon>Streptophyta</taxon>
        <taxon>Embryophyta</taxon>
        <taxon>Tracheophyta</taxon>
        <taxon>Spermatophyta</taxon>
        <taxon>Magnoliopsida</taxon>
        <taxon>Liliopsida</taxon>
        <taxon>Asparagales</taxon>
        <taxon>Orchidaceae</taxon>
        <taxon>Epidendroideae</taxon>
        <taxon>Cymbidieae</taxon>
        <taxon>Cymbidiinae</taxon>
        <taxon>Cymbidium</taxon>
    </lineage>
</organism>
<dbReference type="PANTHER" id="PTHR45967">
    <property type="entry name" value="G-BOX-BINDING FACTOR 3-RELATED"/>
    <property type="match status" value="1"/>
</dbReference>
<sequence length="360" mass="37700">MGSPGEASAPAKPPNSMPSSAATTPPPAYTADWPVSVQALYSGGATAPTAFFPPVWGGQHLMSPYATAIAYSPMYAPGAVYAHPPMTPGMGYPNAETGNIKSKGGLVKSGEGGKTASGSGEEENSQRSSGGSATEGSSDTGNESADPQENSKKRSSGDTFQEGEASHPAIATPRKRAPKLPVSAPGRTTLAGPTTNLNIGMDIWNPHAGAAPLKVRPNAAIAAAAAGAGVLMVDNQWAQDDRELKRERRKQSNRESARRSRLRKQQECDELTRKVAELSGENSTLRMELEQLHKVCRDLEAENQHIAEELSSIRGDSSSSLKQGVGNSIDRIPLSSTVASSTKMDGKLYHLGANPGPTSR</sequence>
<reference evidence="9" key="1">
    <citation type="submission" date="2019-01" db="EMBL/GenBank/DDBJ databases">
        <authorList>
            <person name="Yang F."/>
            <person name="Zhu G."/>
            <person name="Wei Y."/>
            <person name="Guo J."/>
            <person name="Jin J."/>
        </authorList>
    </citation>
    <scope>NUCLEOTIDE SEQUENCE</scope>
</reference>
<dbReference type="InterPro" id="IPR045314">
    <property type="entry name" value="bZIP_plant_GBF1"/>
</dbReference>
<accession>A0A5C1YT81</accession>
<dbReference type="Gene3D" id="1.20.5.170">
    <property type="match status" value="1"/>
</dbReference>
<evidence type="ECO:0000256" key="6">
    <source>
        <dbReference type="ARBA" id="ARBA00023242"/>
    </source>
</evidence>
<dbReference type="Pfam" id="PF00170">
    <property type="entry name" value="bZIP_1"/>
    <property type="match status" value="1"/>
</dbReference>
<evidence type="ECO:0000313" key="9">
    <source>
        <dbReference type="EMBL" id="QEO19194.1"/>
    </source>
</evidence>
<dbReference type="InterPro" id="IPR004827">
    <property type="entry name" value="bZIP"/>
</dbReference>
<keyword evidence="6" id="KW-0539">Nucleus</keyword>
<dbReference type="AlphaFoldDB" id="A0A5C1YT81"/>
<dbReference type="EMBL" id="MK440182">
    <property type="protein sequence ID" value="QEO19194.1"/>
    <property type="molecule type" value="mRNA"/>
</dbReference>
<proteinExistence type="evidence at transcript level"/>
<feature type="region of interest" description="Disordered" evidence="7">
    <location>
        <begin position="240"/>
        <end position="265"/>
    </location>
</feature>
<dbReference type="FunFam" id="1.20.5.170:FF:000020">
    <property type="entry name" value="BZIP transcription factor"/>
    <property type="match status" value="1"/>
</dbReference>
<evidence type="ECO:0000256" key="4">
    <source>
        <dbReference type="ARBA" id="ARBA00023125"/>
    </source>
</evidence>
<evidence type="ECO:0000256" key="5">
    <source>
        <dbReference type="ARBA" id="ARBA00023163"/>
    </source>
</evidence>
<keyword evidence="3" id="KW-0805">Transcription regulation</keyword>
<protein>
    <submittedName>
        <fullName evidence="9">Putative G-box-binding factor 1-like isoform X1</fullName>
    </submittedName>
</protein>
<evidence type="ECO:0000256" key="1">
    <source>
        <dbReference type="ARBA" id="ARBA00004123"/>
    </source>
</evidence>
<dbReference type="PANTHER" id="PTHR45967:SF31">
    <property type="entry name" value="DNA-BINDING PROTEIN EMBP-1"/>
    <property type="match status" value="1"/>
</dbReference>
<dbReference type="InterPro" id="IPR044827">
    <property type="entry name" value="GBF-like"/>
</dbReference>
<evidence type="ECO:0000256" key="3">
    <source>
        <dbReference type="ARBA" id="ARBA00023015"/>
    </source>
</evidence>
<comment type="similarity">
    <text evidence="2">Belongs to the bZIP family.</text>
</comment>
<feature type="region of interest" description="Disordered" evidence="7">
    <location>
        <begin position="314"/>
        <end position="360"/>
    </location>
</feature>
<dbReference type="InterPro" id="IPR046347">
    <property type="entry name" value="bZIP_sf"/>
</dbReference>
<feature type="compositionally biased region" description="Polar residues" evidence="7">
    <location>
        <begin position="126"/>
        <end position="148"/>
    </location>
</feature>